<dbReference type="InterPro" id="IPR015424">
    <property type="entry name" value="PyrdxlP-dep_Trfase"/>
</dbReference>
<dbReference type="InterPro" id="IPR005814">
    <property type="entry name" value="Aminotrans_3"/>
</dbReference>
<comment type="pathway">
    <text evidence="2">Cofactor biosynthesis; biotin biosynthesis; 7,8-diaminononanoate from 8-amino-7-oxononanoate (SAM route): step 1/1.</text>
</comment>
<dbReference type="Proteomes" id="UP001314181">
    <property type="component" value="Unassembled WGS sequence"/>
</dbReference>
<dbReference type="PIRSF" id="PIRSF000521">
    <property type="entry name" value="Transaminase_4ab_Lys_Orn"/>
    <property type="match status" value="1"/>
</dbReference>
<dbReference type="Pfam" id="PF00202">
    <property type="entry name" value="Aminotran_3"/>
    <property type="match status" value="1"/>
</dbReference>
<keyword evidence="12" id="KW-1185">Reference proteome</keyword>
<dbReference type="InterPro" id="IPR005815">
    <property type="entry name" value="BioA"/>
</dbReference>
<comment type="cofactor">
    <cofactor evidence="1">
        <name>pyridoxal 5'-phosphate</name>
        <dbReference type="ChEBI" id="CHEBI:597326"/>
    </cofactor>
</comment>
<evidence type="ECO:0000256" key="1">
    <source>
        <dbReference type="ARBA" id="ARBA00001933"/>
    </source>
</evidence>
<dbReference type="NCBIfam" id="TIGR00508">
    <property type="entry name" value="bioA"/>
    <property type="match status" value="1"/>
</dbReference>
<keyword evidence="8 10" id="KW-0663">Pyridoxal phosphate</keyword>
<evidence type="ECO:0000256" key="8">
    <source>
        <dbReference type="ARBA" id="ARBA00022898"/>
    </source>
</evidence>
<dbReference type="CDD" id="cd00610">
    <property type="entry name" value="OAT_like"/>
    <property type="match status" value="1"/>
</dbReference>
<dbReference type="PROSITE" id="PS00600">
    <property type="entry name" value="AA_TRANSFER_CLASS_3"/>
    <property type="match status" value="1"/>
</dbReference>
<reference evidence="11 12" key="1">
    <citation type="submission" date="2024-01" db="EMBL/GenBank/DDBJ databases">
        <authorList>
            <person name="Kunselman E."/>
        </authorList>
    </citation>
    <scope>NUCLEOTIDE SEQUENCE [LARGE SCALE GENOMIC DNA]</scope>
    <source>
        <strain evidence="11">2 abalone samples</strain>
    </source>
</reference>
<keyword evidence="4 11" id="KW-0032">Aminotransferase</keyword>
<dbReference type="Gene3D" id="3.40.640.10">
    <property type="entry name" value="Type I PLP-dependent aspartate aminotransferase-like (Major domain)"/>
    <property type="match status" value="1"/>
</dbReference>
<gene>
    <name evidence="11" type="ORF">CAXC1_270001</name>
</gene>
<evidence type="ECO:0000256" key="9">
    <source>
        <dbReference type="ARBA" id="ARBA00048449"/>
    </source>
</evidence>
<comment type="similarity">
    <text evidence="10">Belongs to the class-III pyridoxal-phosphate-dependent aminotransferase family.</text>
</comment>
<keyword evidence="6" id="KW-0949">S-adenosyl-L-methionine</keyword>
<accession>A0ABM9N8X5</accession>
<comment type="caution">
    <text evidence="11">The sequence shown here is derived from an EMBL/GenBank/DDBJ whole genome shotgun (WGS) entry which is preliminary data.</text>
</comment>
<keyword evidence="7" id="KW-0093">Biotin biosynthesis</keyword>
<dbReference type="Gene3D" id="3.90.1150.10">
    <property type="entry name" value="Aspartate Aminotransferase, domain 1"/>
    <property type="match status" value="1"/>
</dbReference>
<evidence type="ECO:0000256" key="6">
    <source>
        <dbReference type="ARBA" id="ARBA00022691"/>
    </source>
</evidence>
<evidence type="ECO:0000256" key="10">
    <source>
        <dbReference type="RuleBase" id="RU003560"/>
    </source>
</evidence>
<dbReference type="InterPro" id="IPR015421">
    <property type="entry name" value="PyrdxlP-dep_Trfase_major"/>
</dbReference>
<dbReference type="EC" id="2.6.1.62" evidence="3"/>
<evidence type="ECO:0000256" key="2">
    <source>
        <dbReference type="ARBA" id="ARBA00005063"/>
    </source>
</evidence>
<keyword evidence="5 11" id="KW-0808">Transferase</keyword>
<dbReference type="PANTHER" id="PTHR42684:SF3">
    <property type="entry name" value="ADENOSYLMETHIONINE-8-AMINO-7-OXONONANOATE AMINOTRANSFERASE"/>
    <property type="match status" value="1"/>
</dbReference>
<sequence>MTSNWWANIIGYSQPKIADAIAKQAYKCAHVRFADLTHEPAIQLTKEMLDILPSTIDKIFFSESGSSAVEVAVKIALQYWLNKNVKNKNKIIAFQGGFHGETFGSMALGKSTGFFDHFTENLFQVDFMPYPETWIDDKLAIDKEMKAINSIKEFIKKDNIAAVIIEPIIQGSSGMRVVNPIFIKKITKLFQENNILVIYDEIMTGFGRLGEFFSSDIVKTEPDIICLGKSLSGGVLPISATAVTKNVHNVFNGMSFKTALAHGHTYSANPICCAASLASLYLLKHDNVLEKIKNIEKTHHKNINKLLSIKGVLKPRIIGSIMAITLDESYDKKMHNIKSELTKLGILIRPLENNIYFMPNAIVECNVIEHAYDMLACVLKNAV</sequence>
<organism evidence="11 12">
    <name type="scientific">Candidatus Xenohaliotis californiensis</name>
    <dbReference type="NCBI Taxonomy" id="84677"/>
    <lineage>
        <taxon>Bacteria</taxon>
        <taxon>Pseudomonadati</taxon>
        <taxon>Pseudomonadota</taxon>
        <taxon>Alphaproteobacteria</taxon>
        <taxon>Rickettsiales</taxon>
        <taxon>Anaplasmataceae</taxon>
        <taxon>Candidatus Xenohaliotis</taxon>
    </lineage>
</organism>
<dbReference type="GO" id="GO:0004015">
    <property type="term" value="F:adenosylmethionine-8-amino-7-oxononanoate transaminase activity"/>
    <property type="evidence" value="ECO:0007669"/>
    <property type="project" value="UniProtKB-EC"/>
</dbReference>
<evidence type="ECO:0000256" key="3">
    <source>
        <dbReference type="ARBA" id="ARBA00013009"/>
    </source>
</evidence>
<evidence type="ECO:0000256" key="5">
    <source>
        <dbReference type="ARBA" id="ARBA00022679"/>
    </source>
</evidence>
<evidence type="ECO:0000256" key="4">
    <source>
        <dbReference type="ARBA" id="ARBA00022576"/>
    </source>
</evidence>
<proteinExistence type="inferred from homology"/>
<dbReference type="InterPro" id="IPR015422">
    <property type="entry name" value="PyrdxlP-dep_Trfase_small"/>
</dbReference>
<protein>
    <recommendedName>
        <fullName evidence="3">adenosylmethionine--8-amino-7-oxononanoate transaminase</fullName>
        <ecNumber evidence="3">2.6.1.62</ecNumber>
    </recommendedName>
</protein>
<dbReference type="SUPFAM" id="SSF53383">
    <property type="entry name" value="PLP-dependent transferases"/>
    <property type="match status" value="1"/>
</dbReference>
<dbReference type="PANTHER" id="PTHR42684">
    <property type="entry name" value="ADENOSYLMETHIONINE-8-AMINO-7-OXONONANOATE AMINOTRANSFERASE"/>
    <property type="match status" value="1"/>
</dbReference>
<dbReference type="InterPro" id="IPR049704">
    <property type="entry name" value="Aminotrans_3_PPA_site"/>
</dbReference>
<name>A0ABM9N8X5_9RICK</name>
<evidence type="ECO:0000313" key="11">
    <source>
        <dbReference type="EMBL" id="CAK8163006.1"/>
    </source>
</evidence>
<evidence type="ECO:0000313" key="12">
    <source>
        <dbReference type="Proteomes" id="UP001314181"/>
    </source>
</evidence>
<evidence type="ECO:0000256" key="7">
    <source>
        <dbReference type="ARBA" id="ARBA00022756"/>
    </source>
</evidence>
<dbReference type="EMBL" id="CAWVOK010000019">
    <property type="protein sequence ID" value="CAK8163006.1"/>
    <property type="molecule type" value="Genomic_DNA"/>
</dbReference>
<comment type="catalytic activity">
    <reaction evidence="9">
        <text>(8S)-8-amino-7-oxononanoate + S-adenosyl-L-methionine = S-adenosyl-4-methylsulfanyl-2-oxobutanoate + (7R,8S)-7,8-diammoniononanoate</text>
        <dbReference type="Rhea" id="RHEA:16861"/>
        <dbReference type="ChEBI" id="CHEBI:16490"/>
        <dbReference type="ChEBI" id="CHEBI:59789"/>
        <dbReference type="ChEBI" id="CHEBI:149468"/>
        <dbReference type="ChEBI" id="CHEBI:149469"/>
        <dbReference type="EC" id="2.6.1.62"/>
    </reaction>
</comment>